<name>A0A938Y288_9BACL</name>
<dbReference type="PANTHER" id="PTHR43155">
    <property type="entry name" value="CYCLIC DI-GMP PHOSPHODIESTERASE PA4108-RELATED"/>
    <property type="match status" value="1"/>
</dbReference>
<dbReference type="Pfam" id="PF13487">
    <property type="entry name" value="HD_5"/>
    <property type="match status" value="1"/>
</dbReference>
<dbReference type="EMBL" id="JAFBEB010000015">
    <property type="protein sequence ID" value="MBM7591838.1"/>
    <property type="molecule type" value="Genomic_DNA"/>
</dbReference>
<protein>
    <submittedName>
        <fullName evidence="3">HD-GYP domain-containing protein (C-di-GMP phosphodiesterase class II)</fullName>
    </submittedName>
</protein>
<organism evidence="3 4">
    <name type="scientific">Brevibacillus fulvus</name>
    <dbReference type="NCBI Taxonomy" id="1125967"/>
    <lineage>
        <taxon>Bacteria</taxon>
        <taxon>Bacillati</taxon>
        <taxon>Bacillota</taxon>
        <taxon>Bacilli</taxon>
        <taxon>Bacillales</taxon>
        <taxon>Paenibacillaceae</taxon>
        <taxon>Brevibacillus</taxon>
    </lineage>
</organism>
<feature type="region of interest" description="Disordered" evidence="1">
    <location>
        <begin position="57"/>
        <end position="78"/>
    </location>
</feature>
<evidence type="ECO:0000256" key="1">
    <source>
        <dbReference type="SAM" id="MobiDB-lite"/>
    </source>
</evidence>
<feature type="domain" description="HD-GYP" evidence="2">
    <location>
        <begin position="124"/>
        <end position="319"/>
    </location>
</feature>
<evidence type="ECO:0000313" key="3">
    <source>
        <dbReference type="EMBL" id="MBM7591838.1"/>
    </source>
</evidence>
<reference evidence="3" key="1">
    <citation type="submission" date="2021-01" db="EMBL/GenBank/DDBJ databases">
        <title>Genomic Encyclopedia of Type Strains, Phase IV (KMG-IV): sequencing the most valuable type-strain genomes for metagenomic binning, comparative biology and taxonomic classification.</title>
        <authorList>
            <person name="Goeker M."/>
        </authorList>
    </citation>
    <scope>NUCLEOTIDE SEQUENCE</scope>
    <source>
        <strain evidence="3">DSM 25523</strain>
    </source>
</reference>
<dbReference type="SUPFAM" id="SSF109604">
    <property type="entry name" value="HD-domain/PDEase-like"/>
    <property type="match status" value="1"/>
</dbReference>
<accession>A0A938Y288</accession>
<proteinExistence type="predicted"/>
<dbReference type="RefSeq" id="WP_204519519.1">
    <property type="nucleotide sequence ID" value="NZ_BAABIN010000036.1"/>
</dbReference>
<dbReference type="InterPro" id="IPR003607">
    <property type="entry name" value="HD/PDEase_dom"/>
</dbReference>
<dbReference type="AlphaFoldDB" id="A0A938Y288"/>
<dbReference type="CDD" id="cd00077">
    <property type="entry name" value="HDc"/>
    <property type="match status" value="1"/>
</dbReference>
<keyword evidence="4" id="KW-1185">Reference proteome</keyword>
<gene>
    <name evidence="3" type="ORF">JOD01_003490</name>
</gene>
<dbReference type="PANTHER" id="PTHR43155:SF2">
    <property type="entry name" value="CYCLIC DI-GMP PHOSPHODIESTERASE PA4108"/>
    <property type="match status" value="1"/>
</dbReference>
<dbReference type="Gene3D" id="1.10.3210.10">
    <property type="entry name" value="Hypothetical protein af1432"/>
    <property type="match status" value="1"/>
</dbReference>
<sequence>MPIVSAKNVKVGVKLLEDVYTSLGGMLFAKGTVIGEREKEILKAFLIDQVAVEEQLEKADEGQESSPASSEQKGERIVSVPKESFSQLYEKSASSFKQIMLNIRAGQPIPVMQVREAIHPLLQYVQVQPDLLSTLRRLAGLTSYTYEHAIATGVISYMIARWLNVPENEWMQVALAGTLSDVGLLKIDQRILLKTGRLTQEEFEEIKKHTIYGYQLIKAAPGLNQGVAKAALEHHERQDGSGYPIGLSGNQIHLYSKIVAVADTFHAMTSDRVFQSGMSPYLVIEHLLRDSFGKLDPTVVRTFVNGLTQLAVGTVVELNDGQLAKIVFVEQTNPTRPMLEIGGTIINLRNRSDLFIVKIV</sequence>
<comment type="caution">
    <text evidence="3">The sequence shown here is derived from an EMBL/GenBank/DDBJ whole genome shotgun (WGS) entry which is preliminary data.</text>
</comment>
<evidence type="ECO:0000259" key="2">
    <source>
        <dbReference type="PROSITE" id="PS51832"/>
    </source>
</evidence>
<dbReference type="InterPro" id="IPR037522">
    <property type="entry name" value="HD_GYP_dom"/>
</dbReference>
<evidence type="ECO:0000313" key="4">
    <source>
        <dbReference type="Proteomes" id="UP000717624"/>
    </source>
</evidence>
<dbReference type="PROSITE" id="PS51832">
    <property type="entry name" value="HD_GYP"/>
    <property type="match status" value="1"/>
</dbReference>
<dbReference type="Proteomes" id="UP000717624">
    <property type="component" value="Unassembled WGS sequence"/>
</dbReference>